<dbReference type="VEuPathDB" id="FungiDB:jhhlp_000429"/>
<accession>A0A2N3NL04</accession>
<feature type="compositionally biased region" description="Polar residues" evidence="1">
    <location>
        <begin position="299"/>
        <end position="308"/>
    </location>
</feature>
<dbReference type="GO" id="GO:0031932">
    <property type="term" value="C:TORC2 complex"/>
    <property type="evidence" value="ECO:0007669"/>
    <property type="project" value="TreeGrafter"/>
</dbReference>
<evidence type="ECO:0000313" key="3">
    <source>
        <dbReference type="Proteomes" id="UP000233524"/>
    </source>
</evidence>
<gene>
    <name evidence="2" type="ORF">jhhlp_000429</name>
</gene>
<feature type="compositionally biased region" description="Low complexity" evidence="1">
    <location>
        <begin position="139"/>
        <end position="151"/>
    </location>
</feature>
<dbReference type="GO" id="GO:0038203">
    <property type="term" value="P:TORC2 signaling"/>
    <property type="evidence" value="ECO:0007669"/>
    <property type="project" value="TreeGrafter"/>
</dbReference>
<feature type="compositionally biased region" description="Low complexity" evidence="1">
    <location>
        <begin position="868"/>
        <end position="878"/>
    </location>
</feature>
<dbReference type="OrthoDB" id="2290221at2759"/>
<dbReference type="Proteomes" id="UP000233524">
    <property type="component" value="Unassembled WGS sequence"/>
</dbReference>
<feature type="compositionally biased region" description="Basic residues" evidence="1">
    <location>
        <begin position="402"/>
        <end position="413"/>
    </location>
</feature>
<dbReference type="InterPro" id="IPR013745">
    <property type="entry name" value="Bit61/PRR5"/>
</dbReference>
<evidence type="ECO:0000313" key="2">
    <source>
        <dbReference type="EMBL" id="PKS13088.1"/>
    </source>
</evidence>
<dbReference type="Pfam" id="PF08539">
    <property type="entry name" value="HbrB"/>
    <property type="match status" value="1"/>
</dbReference>
<feature type="compositionally biased region" description="Low complexity" evidence="1">
    <location>
        <begin position="167"/>
        <end position="179"/>
    </location>
</feature>
<feature type="compositionally biased region" description="Polar residues" evidence="1">
    <location>
        <begin position="47"/>
        <end position="68"/>
    </location>
</feature>
<evidence type="ECO:0008006" key="4">
    <source>
        <dbReference type="Google" id="ProtNLM"/>
    </source>
</evidence>
<feature type="compositionally biased region" description="Polar residues" evidence="1">
    <location>
        <begin position="80"/>
        <end position="105"/>
    </location>
</feature>
<feature type="region of interest" description="Disordered" evidence="1">
    <location>
        <begin position="390"/>
        <end position="414"/>
    </location>
</feature>
<evidence type="ECO:0000256" key="1">
    <source>
        <dbReference type="SAM" id="MobiDB-lite"/>
    </source>
</evidence>
<dbReference type="AlphaFoldDB" id="A0A2N3NL04"/>
<keyword evidence="3" id="KW-1185">Reference proteome</keyword>
<proteinExistence type="predicted"/>
<feature type="compositionally biased region" description="Basic and acidic residues" evidence="1">
    <location>
        <begin position="316"/>
        <end position="326"/>
    </location>
</feature>
<feature type="compositionally biased region" description="Pro residues" evidence="1">
    <location>
        <begin position="30"/>
        <end position="41"/>
    </location>
</feature>
<feature type="compositionally biased region" description="Low complexity" evidence="1">
    <location>
        <begin position="10"/>
        <end position="29"/>
    </location>
</feature>
<feature type="region of interest" description="Disordered" evidence="1">
    <location>
        <begin position="292"/>
        <end position="360"/>
    </location>
</feature>
<feature type="compositionally biased region" description="Polar residues" evidence="1">
    <location>
        <begin position="213"/>
        <end position="231"/>
    </location>
</feature>
<feature type="region of interest" description="Disordered" evidence="1">
    <location>
        <begin position="1"/>
        <end position="179"/>
    </location>
</feature>
<feature type="compositionally biased region" description="Basic and acidic residues" evidence="1">
    <location>
        <begin position="470"/>
        <end position="481"/>
    </location>
</feature>
<reference evidence="2 3" key="1">
    <citation type="journal article" date="2017" name="G3 (Bethesda)">
        <title>First Draft Genome Sequence of the Pathogenic Fungus Lomentospora prolificans (Formerly Scedosporium prolificans).</title>
        <authorList>
            <person name="Luo R."/>
            <person name="Zimin A."/>
            <person name="Workman R."/>
            <person name="Fan Y."/>
            <person name="Pertea G."/>
            <person name="Grossman N."/>
            <person name="Wear M.P."/>
            <person name="Jia B."/>
            <person name="Miller H."/>
            <person name="Casadevall A."/>
            <person name="Timp W."/>
            <person name="Zhang S.X."/>
            <person name="Salzberg S.L."/>
        </authorList>
    </citation>
    <scope>NUCLEOTIDE SEQUENCE [LARGE SCALE GENOMIC DNA]</scope>
    <source>
        <strain evidence="2 3">JHH-5317</strain>
    </source>
</reference>
<feature type="compositionally biased region" description="Low complexity" evidence="1">
    <location>
        <begin position="106"/>
        <end position="122"/>
    </location>
</feature>
<protein>
    <recommendedName>
        <fullName evidence="4">HbrB-like protein</fullName>
    </recommendedName>
</protein>
<name>A0A2N3NL04_9PEZI</name>
<feature type="region of interest" description="Disordered" evidence="1">
    <location>
        <begin position="450"/>
        <end position="481"/>
    </location>
</feature>
<dbReference type="STRING" id="41688.A0A2N3NL04"/>
<dbReference type="PANTHER" id="PTHR32428:SF2">
    <property type="entry name" value="TARGET OF RAPAMYCIN COMPLEX 2 SUBUNIT BIT61-RELATED"/>
    <property type="match status" value="1"/>
</dbReference>
<dbReference type="InParanoid" id="A0A2N3NL04"/>
<dbReference type="EMBL" id="NLAX01000002">
    <property type="protein sequence ID" value="PKS13088.1"/>
    <property type="molecule type" value="Genomic_DNA"/>
</dbReference>
<dbReference type="PANTHER" id="PTHR32428">
    <property type="entry name" value="TARGET OF RAPAMYCIN COMPLEX 2 SUBUNIT BIT61-RELATED"/>
    <property type="match status" value="1"/>
</dbReference>
<sequence>MHPARAQRAPGSFSPLTSTSTSTTPSTGNAPPPSRQPPPIPTERRPSSSSDDATKLVNPNNPPRTHQLTAAAAAAAASGKLSTPNPIYTHFTSHPNSSTSSLQNFSRPNLSTNNSRSPTTPTGTVDPLSPRLIPATARSVSSQTSSTISSTGKGHHRKYSGQGHFEPTLPSTSTSNLSQVGMAQSGSSAAAVSAAALSASQIAAQAAVLSHQQILSHHSRQRSQTVPTPGQSEADGQRRPGPSKGPLSPPLVSLTEASVPRESGFANQGYRNGLLGSHTTAATTAANVVFSRSGPASPIQPSHSPTPQSSLPLPDKPLKPEKEKSKVKLFSRPRKISTKGETDEKPMPSPGKIGSALSALQRGNFSTTSLVDSSTSSFYNLGNSSAATIRPIDNEKEGKEKEKKHHFLSRQKQKLKEEYHLTTSSSSLKTSESHGLGSLYNFSLPPSPAPTTTSFPKGITGLHGARRDKRKEERSESRMDNESIFSYPTESLAGSYPSNTGFLESLDAGKYGLSSISYDDAWPFLKAKLLVVFQGEDLRISLEDLNKVVILHIQYCIQRRSPNIILEDIRELLSTGFSSLDQALRKTPEDRVIPALVELWLFTFTSILPYMQAVFLPLDLEFAGVGTLLTPEKARDFWGGVLETGVQGAHVAPASAVIDVRRLVLNAYRDIVILPRYDTLKTIFSRLSLEFLPSSLATMALASPPPEAITLSTSPSGSFGSFGRPGTAPSVDPALSSYNSSSTTLLGEASMNLPRTRAISNVSKGSGTGSDGGLRPFTPSSLQALGGGSAVGPREQNVEDSKQVAELVGRMLQCMSVLASVGAVGDGTDAAGDEKMEELCRLLKLNWLGRGRTGRNRRGIVGGRVKRGNNNTQQQSQQGREEVRVS</sequence>
<feature type="region of interest" description="Disordered" evidence="1">
    <location>
        <begin position="213"/>
        <end position="252"/>
    </location>
</feature>
<organism evidence="2 3">
    <name type="scientific">Lomentospora prolificans</name>
    <dbReference type="NCBI Taxonomy" id="41688"/>
    <lineage>
        <taxon>Eukaryota</taxon>
        <taxon>Fungi</taxon>
        <taxon>Dikarya</taxon>
        <taxon>Ascomycota</taxon>
        <taxon>Pezizomycotina</taxon>
        <taxon>Sordariomycetes</taxon>
        <taxon>Hypocreomycetidae</taxon>
        <taxon>Microascales</taxon>
        <taxon>Microascaceae</taxon>
        <taxon>Lomentospora</taxon>
    </lineage>
</organism>
<comment type="caution">
    <text evidence="2">The sequence shown here is derived from an EMBL/GenBank/DDBJ whole genome shotgun (WGS) entry which is preliminary data.</text>
</comment>
<feature type="compositionally biased region" description="Basic residues" evidence="1">
    <location>
        <begin position="327"/>
        <end position="337"/>
    </location>
</feature>
<feature type="region of interest" description="Disordered" evidence="1">
    <location>
        <begin position="856"/>
        <end position="886"/>
    </location>
</feature>
<feature type="compositionally biased region" description="Basic and acidic residues" evidence="1">
    <location>
        <begin position="392"/>
        <end position="401"/>
    </location>
</feature>